<proteinExistence type="predicted"/>
<dbReference type="AlphaFoldDB" id="A0AAW2XNF6"/>
<name>A0AAW2XNF6_9LAMI</name>
<evidence type="ECO:0000259" key="2">
    <source>
        <dbReference type="Pfam" id="PF10536"/>
    </source>
</evidence>
<comment type="caution">
    <text evidence="3">The sequence shown here is derived from an EMBL/GenBank/DDBJ whole genome shotgun (WGS) entry which is preliminary data.</text>
</comment>
<dbReference type="PANTHER" id="PTHR36607:SF23">
    <property type="entry name" value="AMINOTRANSFERASE-LIKE PLANT MOBILE DOMAIN-CONTAINING PROTEIN"/>
    <property type="match status" value="1"/>
</dbReference>
<accession>A0AAW2XNF6</accession>
<feature type="region of interest" description="Disordered" evidence="1">
    <location>
        <begin position="463"/>
        <end position="504"/>
    </location>
</feature>
<evidence type="ECO:0000313" key="3">
    <source>
        <dbReference type="EMBL" id="KAL0454261.1"/>
    </source>
</evidence>
<gene>
    <name evidence="3" type="ORF">Slati_0765300</name>
</gene>
<reference evidence="3" key="1">
    <citation type="submission" date="2020-06" db="EMBL/GenBank/DDBJ databases">
        <authorList>
            <person name="Li T."/>
            <person name="Hu X."/>
            <person name="Zhang T."/>
            <person name="Song X."/>
            <person name="Zhang H."/>
            <person name="Dai N."/>
            <person name="Sheng W."/>
            <person name="Hou X."/>
            <person name="Wei L."/>
        </authorList>
    </citation>
    <scope>NUCLEOTIDE SEQUENCE</scope>
    <source>
        <strain evidence="3">KEN1</strain>
        <tissue evidence="3">Leaf</tissue>
    </source>
</reference>
<evidence type="ECO:0000256" key="1">
    <source>
        <dbReference type="SAM" id="MobiDB-lite"/>
    </source>
</evidence>
<feature type="domain" description="Aminotransferase-like plant mobile" evidence="2">
    <location>
        <begin position="10"/>
        <end position="363"/>
    </location>
</feature>
<dbReference type="InterPro" id="IPR019557">
    <property type="entry name" value="AminoTfrase-like_pln_mobile"/>
</dbReference>
<sequence length="674" mass="76406">MRAKASCSSTWCPPTNTLLTSFGELSISLWDLHTLAGLPINGLLYDEVVPCAKDLNGVDETGRRFVPRSCKFLLHAYHLHQRNNDGDQFSQVPANKWIKFWFKRATKYCEPPPRKEKKAVRPKSTHNPSGTFGVHGKWSSAEESLFSKLGIEGSLKEETFLAAYLACWLCTFALPTDGIGLIRPSTFKVASIMVAGRRVGLAVPILASIYKGLNKISGSPRLICMPSSFSIHFVYSWIAHYFKTHYQVLQGVRGPKMTLFSSEGGAKYYDPQEARKRIHKGDFVSWTCNMIAKDKDFSFVDDGRAKDFEEAYFMAIHSNYLPLRQGDHFDVEPYNPYRFGRQFGFFQEVPGILSQDVRRASLEDGIRYWRLCISSKTMEKVWFPSMPPNAKKFSSEAYKGWWIETHGGFFEENAARLLSLTPIKALPKDKERGKRVVQDLPRECVASVPPKCNSQVVEVIETSKKKSVSHPLEENESSNLDRHWKRPKRDSNISKSMNVDGDSSSHVPSMLNFAKEASEYSQESILGSNLLANTLPVGMGSKAKLSHHVAVSVFEGERFVLNHQKEFFQKMWSDLLVKISKTPVDFISPIQDVVRFVLESMKSFQRFDVSKVEELLNVFFSKAAAYDKARSSSSEKLSNGLLERQLKEASTRLQDAQVKEREEVSKIESTMDEL</sequence>
<dbReference type="PANTHER" id="PTHR36607">
    <property type="entry name" value="1,2-DIHYDROXY-3-KETO-5-METHYLTHIOPENTENE DIOXYGENASE 4"/>
    <property type="match status" value="1"/>
</dbReference>
<organism evidence="3">
    <name type="scientific">Sesamum latifolium</name>
    <dbReference type="NCBI Taxonomy" id="2727402"/>
    <lineage>
        <taxon>Eukaryota</taxon>
        <taxon>Viridiplantae</taxon>
        <taxon>Streptophyta</taxon>
        <taxon>Embryophyta</taxon>
        <taxon>Tracheophyta</taxon>
        <taxon>Spermatophyta</taxon>
        <taxon>Magnoliopsida</taxon>
        <taxon>eudicotyledons</taxon>
        <taxon>Gunneridae</taxon>
        <taxon>Pentapetalae</taxon>
        <taxon>asterids</taxon>
        <taxon>lamiids</taxon>
        <taxon>Lamiales</taxon>
        <taxon>Pedaliaceae</taxon>
        <taxon>Sesamum</taxon>
    </lineage>
</organism>
<feature type="region of interest" description="Disordered" evidence="1">
    <location>
        <begin position="112"/>
        <end position="135"/>
    </location>
</feature>
<reference evidence="3" key="2">
    <citation type="journal article" date="2024" name="Plant">
        <title>Genomic evolution and insights into agronomic trait innovations of Sesamum species.</title>
        <authorList>
            <person name="Miao H."/>
            <person name="Wang L."/>
            <person name="Qu L."/>
            <person name="Liu H."/>
            <person name="Sun Y."/>
            <person name="Le M."/>
            <person name="Wang Q."/>
            <person name="Wei S."/>
            <person name="Zheng Y."/>
            <person name="Lin W."/>
            <person name="Duan Y."/>
            <person name="Cao H."/>
            <person name="Xiong S."/>
            <person name="Wang X."/>
            <person name="Wei L."/>
            <person name="Li C."/>
            <person name="Ma Q."/>
            <person name="Ju M."/>
            <person name="Zhao R."/>
            <person name="Li G."/>
            <person name="Mu C."/>
            <person name="Tian Q."/>
            <person name="Mei H."/>
            <person name="Zhang T."/>
            <person name="Gao T."/>
            <person name="Zhang H."/>
        </authorList>
    </citation>
    <scope>NUCLEOTIDE SEQUENCE</scope>
    <source>
        <strain evidence="3">KEN1</strain>
    </source>
</reference>
<feature type="compositionally biased region" description="Basic residues" evidence="1">
    <location>
        <begin position="115"/>
        <end position="124"/>
    </location>
</feature>
<protein>
    <recommendedName>
        <fullName evidence="2">Aminotransferase-like plant mobile domain-containing protein</fullName>
    </recommendedName>
</protein>
<feature type="compositionally biased region" description="Polar residues" evidence="1">
    <location>
        <begin position="493"/>
        <end position="504"/>
    </location>
</feature>
<dbReference type="Pfam" id="PF10536">
    <property type="entry name" value="PMD"/>
    <property type="match status" value="1"/>
</dbReference>
<dbReference type="EMBL" id="JACGWN010000003">
    <property type="protein sequence ID" value="KAL0454261.1"/>
    <property type="molecule type" value="Genomic_DNA"/>
</dbReference>